<dbReference type="InterPro" id="IPR003864">
    <property type="entry name" value="CSC1/OSCA1-like_7TM"/>
</dbReference>
<evidence type="ECO:0000256" key="3">
    <source>
        <dbReference type="ARBA" id="ARBA00022448"/>
    </source>
</evidence>
<feature type="transmembrane region" description="Helical" evidence="11">
    <location>
        <begin position="377"/>
        <end position="399"/>
    </location>
</feature>
<dbReference type="Pfam" id="PF13967">
    <property type="entry name" value="RSN1_TM"/>
    <property type="match status" value="1"/>
</dbReference>
<feature type="transmembrane region" description="Helical" evidence="11">
    <location>
        <begin position="82"/>
        <end position="107"/>
    </location>
</feature>
<feature type="transmembrane region" description="Helical" evidence="11">
    <location>
        <begin position="411"/>
        <end position="434"/>
    </location>
</feature>
<keyword evidence="5" id="KW-0106">Calcium</keyword>
<evidence type="ECO:0000256" key="10">
    <source>
        <dbReference type="SAM" id="Coils"/>
    </source>
</evidence>
<feature type="coiled-coil region" evidence="10">
    <location>
        <begin position="232"/>
        <end position="259"/>
    </location>
</feature>
<keyword evidence="8 11" id="KW-0472">Membrane</keyword>
<evidence type="ECO:0000313" key="16">
    <source>
        <dbReference type="Proteomes" id="UP000008311"/>
    </source>
</evidence>
<dbReference type="InterPro" id="IPR027815">
    <property type="entry name" value="CSC1/OSCA1-like_cyt"/>
</dbReference>
<dbReference type="AlphaFoldDB" id="B9SYI4"/>
<keyword evidence="16" id="KW-1185">Reference proteome</keyword>
<dbReference type="InterPro" id="IPR045122">
    <property type="entry name" value="Csc1-like"/>
</dbReference>
<keyword evidence="3" id="KW-0813">Transport</keyword>
<sequence length="641" mass="72527">MDFSSFLTSLATSFVIFLVLMFLFTWLSRRPGNAVVYYPNRILKGLEPWEGGSRTRNPFAWIREAMSSTEQDIIDMSGVDTAVYFVFLSTVLSILVLSGIILLPVLLPVAATEKNVTATNSTSEGSFNDLDKLSMGHINEKSSRLWAFLISTYWVSLVTYFMLWKAYMHVSGLRATALMSPEIKPEQFAILVRDIPAVAEGQSRKEQVDSYFKSIYPDTFYRSMVVTETDKVNKIYEELEGYKKKLARAEAIYAQSKELGKPEGSRPTTRIGFLGLIGKEVDSIEYFNEKIKELLPKLEAEQKVTLREKQQPSALKILPFLKPVVDIDAVKTVLEAYLPQLALIIFLALLPSFLMFLSKLEGIPSVSHAVRATSGKYFYFTVLNVFLGVTLSGTLFSAFKKIQKDPNSTVTLLADGLPGNATFFLTFVALKFFVGYGLELSRIVPLIIYHLKRKYLCKTEDELKEAWKPGDFGYATRVPGDMLIITIVLCYSIIAPLIIPFGVVYFGLGWLVLRNQALKVFVPSFESYGRMWPHIHTRILASLLLFQVTMFGYFGVKKFVFAPFLLPLPIITLIFVFVCRKKFYRSFCNPALEVACRGLKEIPNMEQIFRSFIPPSLNSEKIDDDQFEDALSQISRMGSFA</sequence>
<evidence type="ECO:0000256" key="1">
    <source>
        <dbReference type="ARBA" id="ARBA00004141"/>
    </source>
</evidence>
<evidence type="ECO:0000256" key="7">
    <source>
        <dbReference type="ARBA" id="ARBA00023065"/>
    </source>
</evidence>
<feature type="domain" description="CSC1/OSCA1-like cytosolic" evidence="14">
    <location>
        <begin position="187"/>
        <end position="314"/>
    </location>
</feature>
<dbReference type="eggNOG" id="KOG1134">
    <property type="taxonomic scope" value="Eukaryota"/>
</dbReference>
<feature type="transmembrane region" description="Helical" evidence="11">
    <location>
        <begin position="145"/>
        <end position="164"/>
    </location>
</feature>
<dbReference type="STRING" id="3988.B9SYI4"/>
<comment type="similarity">
    <text evidence="2">Belongs to the CSC1 (TC 1.A.17) family.</text>
</comment>
<evidence type="ECO:0000259" key="12">
    <source>
        <dbReference type="Pfam" id="PF02714"/>
    </source>
</evidence>
<organism evidence="15 16">
    <name type="scientific">Ricinus communis</name>
    <name type="common">Castor bean</name>
    <dbReference type="NCBI Taxonomy" id="3988"/>
    <lineage>
        <taxon>Eukaryota</taxon>
        <taxon>Viridiplantae</taxon>
        <taxon>Streptophyta</taxon>
        <taxon>Embryophyta</taxon>
        <taxon>Tracheophyta</taxon>
        <taxon>Spermatophyta</taxon>
        <taxon>Magnoliopsida</taxon>
        <taxon>eudicotyledons</taxon>
        <taxon>Gunneridae</taxon>
        <taxon>Pentapetalae</taxon>
        <taxon>rosids</taxon>
        <taxon>fabids</taxon>
        <taxon>Malpighiales</taxon>
        <taxon>Euphorbiaceae</taxon>
        <taxon>Acalyphoideae</taxon>
        <taxon>Acalypheae</taxon>
        <taxon>Ricinus</taxon>
    </lineage>
</organism>
<evidence type="ECO:0000256" key="9">
    <source>
        <dbReference type="ARBA" id="ARBA00023303"/>
    </source>
</evidence>
<evidence type="ECO:0008006" key="17">
    <source>
        <dbReference type="Google" id="ProtNLM"/>
    </source>
</evidence>
<keyword evidence="4 11" id="KW-0812">Transmembrane</keyword>
<feature type="transmembrane region" description="Helical" evidence="11">
    <location>
        <begin position="6"/>
        <end position="27"/>
    </location>
</feature>
<feature type="transmembrane region" description="Helical" evidence="11">
    <location>
        <begin position="337"/>
        <end position="357"/>
    </location>
</feature>
<evidence type="ECO:0000256" key="8">
    <source>
        <dbReference type="ARBA" id="ARBA00023136"/>
    </source>
</evidence>
<dbReference type="FunCoup" id="B9SYI4">
    <property type="interactions" value="577"/>
</dbReference>
<evidence type="ECO:0000259" key="13">
    <source>
        <dbReference type="Pfam" id="PF13967"/>
    </source>
</evidence>
<dbReference type="GO" id="GO:0005886">
    <property type="term" value="C:plasma membrane"/>
    <property type="evidence" value="ECO:0000318"/>
    <property type="project" value="GO_Central"/>
</dbReference>
<keyword evidence="9" id="KW-0407">Ion channel</keyword>
<reference evidence="16" key="1">
    <citation type="journal article" date="2010" name="Nat. Biotechnol.">
        <title>Draft genome sequence of the oilseed species Ricinus communis.</title>
        <authorList>
            <person name="Chan A.P."/>
            <person name="Crabtree J."/>
            <person name="Zhao Q."/>
            <person name="Lorenzi H."/>
            <person name="Orvis J."/>
            <person name="Puiu D."/>
            <person name="Melake-Berhan A."/>
            <person name="Jones K.M."/>
            <person name="Redman J."/>
            <person name="Chen G."/>
            <person name="Cahoon E.B."/>
            <person name="Gedil M."/>
            <person name="Stanke M."/>
            <person name="Haas B.J."/>
            <person name="Wortman J.R."/>
            <person name="Fraser-Liggett C.M."/>
            <person name="Ravel J."/>
            <person name="Rabinowicz P.D."/>
        </authorList>
    </citation>
    <scope>NUCLEOTIDE SEQUENCE [LARGE SCALE GENOMIC DNA]</scope>
    <source>
        <strain evidence="16">cv. Hale</strain>
    </source>
</reference>
<protein>
    <recommendedName>
        <fullName evidence="17">CSC1-like protein ERD4</fullName>
    </recommendedName>
</protein>
<gene>
    <name evidence="15" type="ORF">RCOM_1288500</name>
</gene>
<accession>B9SYI4</accession>
<evidence type="ECO:0000256" key="4">
    <source>
        <dbReference type="ARBA" id="ARBA00022692"/>
    </source>
</evidence>
<evidence type="ECO:0000259" key="14">
    <source>
        <dbReference type="Pfam" id="PF14703"/>
    </source>
</evidence>
<dbReference type="InterPro" id="IPR032880">
    <property type="entry name" value="CSC1/OSCA1-like_N"/>
</dbReference>
<feature type="domain" description="CSC1/OSCA1-like N-terminal transmembrane" evidence="13">
    <location>
        <begin position="5"/>
        <end position="165"/>
    </location>
</feature>
<evidence type="ECO:0000256" key="2">
    <source>
        <dbReference type="ARBA" id="ARBA00007779"/>
    </source>
</evidence>
<dbReference type="Pfam" id="PF02714">
    <property type="entry name" value="RSN1_7TM"/>
    <property type="match status" value="1"/>
</dbReference>
<dbReference type="GO" id="GO:0005227">
    <property type="term" value="F:calcium-activated cation channel activity"/>
    <property type="evidence" value="ECO:0000318"/>
    <property type="project" value="GO_Central"/>
</dbReference>
<proteinExistence type="inferred from homology"/>
<keyword evidence="6 11" id="KW-1133">Transmembrane helix</keyword>
<comment type="subcellular location">
    <subcellularLocation>
        <location evidence="1">Membrane</location>
        <topology evidence="1">Multi-pass membrane protein</topology>
    </subcellularLocation>
</comment>
<evidence type="ECO:0000256" key="6">
    <source>
        <dbReference type="ARBA" id="ARBA00022989"/>
    </source>
</evidence>
<dbReference type="EMBL" id="EQ974252">
    <property type="protein sequence ID" value="EEF31314.1"/>
    <property type="molecule type" value="Genomic_DNA"/>
</dbReference>
<dbReference type="Pfam" id="PF14703">
    <property type="entry name" value="PHM7_cyt"/>
    <property type="match status" value="1"/>
</dbReference>
<feature type="domain" description="CSC1/OSCA1-like 7TM region" evidence="12">
    <location>
        <begin position="316"/>
        <end position="554"/>
    </location>
</feature>
<keyword evidence="7" id="KW-0406">Ion transport</keyword>
<feature type="transmembrane region" description="Helical" evidence="11">
    <location>
        <begin position="560"/>
        <end position="579"/>
    </location>
</feature>
<keyword evidence="10" id="KW-0175">Coiled coil</keyword>
<evidence type="ECO:0000256" key="5">
    <source>
        <dbReference type="ARBA" id="ARBA00022837"/>
    </source>
</evidence>
<dbReference type="Proteomes" id="UP000008311">
    <property type="component" value="Unassembled WGS sequence"/>
</dbReference>
<feature type="transmembrane region" description="Helical" evidence="11">
    <location>
        <begin position="482"/>
        <end position="513"/>
    </location>
</feature>
<evidence type="ECO:0000256" key="11">
    <source>
        <dbReference type="SAM" id="Phobius"/>
    </source>
</evidence>
<dbReference type="PANTHER" id="PTHR13018">
    <property type="entry name" value="PROBABLE MEMBRANE PROTEIN DUF221-RELATED"/>
    <property type="match status" value="1"/>
</dbReference>
<dbReference type="PANTHER" id="PTHR13018:SF100">
    <property type="entry name" value="CSC1-LIKE PROTEIN ERD4"/>
    <property type="match status" value="1"/>
</dbReference>
<evidence type="ECO:0000313" key="15">
    <source>
        <dbReference type="EMBL" id="EEF31314.1"/>
    </source>
</evidence>
<dbReference type="InParanoid" id="B9SYI4"/>
<name>B9SYI4_RICCO</name>
<feature type="transmembrane region" description="Helical" evidence="11">
    <location>
        <begin position="534"/>
        <end position="554"/>
    </location>
</feature>